<evidence type="ECO:0000313" key="2">
    <source>
        <dbReference type="Proteomes" id="UP000594638"/>
    </source>
</evidence>
<comment type="caution">
    <text evidence="1">The sequence shown here is derived from an EMBL/GenBank/DDBJ whole genome shotgun (WGS) entry which is preliminary data.</text>
</comment>
<organism evidence="1 2">
    <name type="scientific">Olea europaea subsp. europaea</name>
    <dbReference type="NCBI Taxonomy" id="158383"/>
    <lineage>
        <taxon>Eukaryota</taxon>
        <taxon>Viridiplantae</taxon>
        <taxon>Streptophyta</taxon>
        <taxon>Embryophyta</taxon>
        <taxon>Tracheophyta</taxon>
        <taxon>Spermatophyta</taxon>
        <taxon>Magnoliopsida</taxon>
        <taxon>eudicotyledons</taxon>
        <taxon>Gunneridae</taxon>
        <taxon>Pentapetalae</taxon>
        <taxon>asterids</taxon>
        <taxon>lamiids</taxon>
        <taxon>Lamiales</taxon>
        <taxon>Oleaceae</taxon>
        <taxon>Oleeae</taxon>
        <taxon>Olea</taxon>
    </lineage>
</organism>
<protein>
    <submittedName>
        <fullName evidence="1">Uncharacterized protein</fullName>
    </submittedName>
</protein>
<keyword evidence="2" id="KW-1185">Reference proteome</keyword>
<accession>A0A8S0TXS3</accession>
<sequence>MSSSTCYKGRLKVQPKSHPIATEYKAVDDPPHRAFKEDCVKVAFALFIFIFTNPSISSIAPKKPPTCTLFGITQNQANPCTNSPQDPPGMTTISCLITNKHHRAIHNNEFDDLGSSTEVRPNVLVGLCLD</sequence>
<reference evidence="1 2" key="1">
    <citation type="submission" date="2019-12" db="EMBL/GenBank/DDBJ databases">
        <authorList>
            <person name="Alioto T."/>
            <person name="Alioto T."/>
            <person name="Gomez Garrido J."/>
        </authorList>
    </citation>
    <scope>NUCLEOTIDE SEQUENCE [LARGE SCALE GENOMIC DNA]</scope>
</reference>
<evidence type="ECO:0000313" key="1">
    <source>
        <dbReference type="EMBL" id="CAA3010467.1"/>
    </source>
</evidence>
<dbReference type="EMBL" id="CACTIH010007343">
    <property type="protein sequence ID" value="CAA3010467.1"/>
    <property type="molecule type" value="Genomic_DNA"/>
</dbReference>
<gene>
    <name evidence="1" type="ORF">OLEA9_A058309</name>
</gene>
<proteinExistence type="predicted"/>
<dbReference type="AlphaFoldDB" id="A0A8S0TXS3"/>
<name>A0A8S0TXS3_OLEEU</name>
<dbReference type="Proteomes" id="UP000594638">
    <property type="component" value="Unassembled WGS sequence"/>
</dbReference>
<dbReference type="Gramene" id="OE9A058309T1">
    <property type="protein sequence ID" value="OE9A058309C1"/>
    <property type="gene ID" value="OE9A058309"/>
</dbReference>